<dbReference type="EMBL" id="CP059567">
    <property type="protein sequence ID" value="QMT39528.1"/>
    <property type="molecule type" value="Genomic_DNA"/>
</dbReference>
<accession>A0A7D7S679</accession>
<evidence type="ECO:0000313" key="1">
    <source>
        <dbReference type="EMBL" id="QMT39528.1"/>
    </source>
</evidence>
<evidence type="ECO:0000313" key="2">
    <source>
        <dbReference type="Proteomes" id="UP000514752"/>
    </source>
</evidence>
<sequence length="260" mass="29843">MADSRGQRRGYSAFAGLCQAGVAENVGHLKTGQFEPAAEICCLNAKTERAFYSAAVSFQVAFRLPENNGHNQGAIMLTSRHYGLCLATTLWLAGCFELEPLTHQSWKEEVELSDGTVILVERRLVVQEGGFLPDSYEEILKEEVEVLDAKGLPPPPVWSDKWRTMVLDRDNNGVWFMVVIPIHCHDWNSSFAYRQYKAYNGVWQQVEFDTGLNLRRPNIEWRIKKEMPEMLRLRDKPEWEKGGEAHPKYRIINTKYYVAC</sequence>
<dbReference type="Proteomes" id="UP000514752">
    <property type="component" value="Chromosome"/>
</dbReference>
<gene>
    <name evidence="1" type="ORF">H3L94_06480</name>
</gene>
<proteinExistence type="predicted"/>
<organism evidence="1 2">
    <name type="scientific">Neisseria shayeganii</name>
    <dbReference type="NCBI Taxonomy" id="607712"/>
    <lineage>
        <taxon>Bacteria</taxon>
        <taxon>Pseudomonadati</taxon>
        <taxon>Pseudomonadota</taxon>
        <taxon>Betaproteobacteria</taxon>
        <taxon>Neisseriales</taxon>
        <taxon>Neisseriaceae</taxon>
        <taxon>Neisseria</taxon>
    </lineage>
</organism>
<dbReference type="AlphaFoldDB" id="A0A7D7S679"/>
<reference evidence="1 2" key="1">
    <citation type="submission" date="2020-07" db="EMBL/GenBank/DDBJ databases">
        <title>Genomic diversity of species in the Neisseriaceae family.</title>
        <authorList>
            <person name="Vincent A.T."/>
            <person name="Bernet E."/>
            <person name="Veyrier F.J."/>
        </authorList>
    </citation>
    <scope>NUCLEOTIDE SEQUENCE [LARGE SCALE GENOMIC DNA]</scope>
    <source>
        <strain evidence="1 2">DSM 22244</strain>
    </source>
</reference>
<protein>
    <submittedName>
        <fullName evidence="1">Uncharacterized protein</fullName>
    </submittedName>
</protein>
<name>A0A7D7S679_9NEIS</name>
<dbReference type="RefSeq" id="WP_182121349.1">
    <property type="nucleotide sequence ID" value="NZ_CP059567.1"/>
</dbReference>
<dbReference type="KEGG" id="nsg:H3L94_06480"/>